<gene>
    <name evidence="2" type="ORF">EANT1437_LOCUS11533</name>
</gene>
<proteinExistence type="predicted"/>
<evidence type="ECO:0000313" key="2">
    <source>
        <dbReference type="EMBL" id="CAD9687822.1"/>
    </source>
</evidence>
<sequence>MADILMAAESSGMTLKPDYKEDNTEMSSSSTENGKSEESANNRSVDNSILVDIADTPCVSMGVFEGERFKAKRMVKELATLWNTKDLEHSLDEGSSVGNNDQRNPYSKKKHMSKGIRDHRKGRRDKRDVW</sequence>
<reference evidence="2" key="1">
    <citation type="submission" date="2021-01" db="EMBL/GenBank/DDBJ databases">
        <authorList>
            <person name="Corre E."/>
            <person name="Pelletier E."/>
            <person name="Niang G."/>
            <person name="Scheremetjew M."/>
            <person name="Finn R."/>
            <person name="Kale V."/>
            <person name="Holt S."/>
            <person name="Cochrane G."/>
            <person name="Meng A."/>
            <person name="Brown T."/>
            <person name="Cohen L."/>
        </authorList>
    </citation>
    <scope>NUCLEOTIDE SEQUENCE</scope>
    <source>
        <strain evidence="2">CCMP1452</strain>
    </source>
</reference>
<organism evidence="2">
    <name type="scientific">Eucampia antarctica</name>
    <dbReference type="NCBI Taxonomy" id="49252"/>
    <lineage>
        <taxon>Eukaryota</taxon>
        <taxon>Sar</taxon>
        <taxon>Stramenopiles</taxon>
        <taxon>Ochrophyta</taxon>
        <taxon>Bacillariophyta</taxon>
        <taxon>Mediophyceae</taxon>
        <taxon>Biddulphiophycidae</taxon>
        <taxon>Hemiaulales</taxon>
        <taxon>Hemiaulaceae</taxon>
        <taxon>Eucampia</taxon>
    </lineage>
</organism>
<dbReference type="EMBL" id="HBHI01022445">
    <property type="protein sequence ID" value="CAD9687822.1"/>
    <property type="molecule type" value="Transcribed_RNA"/>
</dbReference>
<name>A0A7S2WH60_9STRA</name>
<feature type="region of interest" description="Disordered" evidence="1">
    <location>
        <begin position="1"/>
        <end position="47"/>
    </location>
</feature>
<feature type="compositionally biased region" description="Basic residues" evidence="1">
    <location>
        <begin position="106"/>
        <end position="124"/>
    </location>
</feature>
<feature type="region of interest" description="Disordered" evidence="1">
    <location>
        <begin position="85"/>
        <end position="130"/>
    </location>
</feature>
<evidence type="ECO:0000256" key="1">
    <source>
        <dbReference type="SAM" id="MobiDB-lite"/>
    </source>
</evidence>
<protein>
    <submittedName>
        <fullName evidence="2">Uncharacterized protein</fullName>
    </submittedName>
</protein>
<accession>A0A7S2WH60</accession>
<feature type="compositionally biased region" description="Polar residues" evidence="1">
    <location>
        <begin position="96"/>
        <end position="105"/>
    </location>
</feature>
<dbReference type="AlphaFoldDB" id="A0A7S2WH60"/>